<accession>A0A7C8ZEI6</accession>
<feature type="region of interest" description="Disordered" evidence="1">
    <location>
        <begin position="111"/>
        <end position="130"/>
    </location>
</feature>
<reference evidence="3" key="2">
    <citation type="submission" date="2020-07" db="EMBL/GenBank/DDBJ databases">
        <authorList>
            <person name="Vera ALvarez R."/>
            <person name="Arias-Moreno D.M."/>
            <person name="Jimenez-Jacinto V."/>
            <person name="Jimenez-Bremont J.F."/>
            <person name="Swaminathan K."/>
            <person name="Moose S.P."/>
            <person name="Guerrero-Gonzalez M.L."/>
            <person name="Marino-Ramirez L."/>
            <person name="Landsman D."/>
            <person name="Rodriguez-Kessler M."/>
            <person name="Delgado-Sanchez P."/>
        </authorList>
    </citation>
    <scope>NUCLEOTIDE SEQUENCE</scope>
    <source>
        <tissue evidence="3">Cladode</tissue>
    </source>
</reference>
<reference evidence="3" key="1">
    <citation type="journal article" date="2013" name="J. Plant Res.">
        <title>Effect of fungi and light on seed germination of three Opuntia species from semiarid lands of central Mexico.</title>
        <authorList>
            <person name="Delgado-Sanchez P."/>
            <person name="Jimenez-Bremont J.F."/>
            <person name="Guerrero-Gonzalez Mde L."/>
            <person name="Flores J."/>
        </authorList>
    </citation>
    <scope>NUCLEOTIDE SEQUENCE</scope>
    <source>
        <tissue evidence="3">Cladode</tissue>
    </source>
</reference>
<feature type="chain" id="PRO_5033911196" evidence="2">
    <location>
        <begin position="28"/>
        <end position="329"/>
    </location>
</feature>
<feature type="signal peptide" evidence="2">
    <location>
        <begin position="1"/>
        <end position="27"/>
    </location>
</feature>
<organism evidence="3">
    <name type="scientific">Opuntia streptacantha</name>
    <name type="common">Prickly pear cactus</name>
    <name type="synonym">Opuntia cardona</name>
    <dbReference type="NCBI Taxonomy" id="393608"/>
    <lineage>
        <taxon>Eukaryota</taxon>
        <taxon>Viridiplantae</taxon>
        <taxon>Streptophyta</taxon>
        <taxon>Embryophyta</taxon>
        <taxon>Tracheophyta</taxon>
        <taxon>Spermatophyta</taxon>
        <taxon>Magnoliopsida</taxon>
        <taxon>eudicotyledons</taxon>
        <taxon>Gunneridae</taxon>
        <taxon>Pentapetalae</taxon>
        <taxon>Caryophyllales</taxon>
        <taxon>Cactineae</taxon>
        <taxon>Cactaceae</taxon>
        <taxon>Opuntioideae</taxon>
        <taxon>Opuntia</taxon>
    </lineage>
</organism>
<evidence type="ECO:0000256" key="2">
    <source>
        <dbReference type="SAM" id="SignalP"/>
    </source>
</evidence>
<protein>
    <submittedName>
        <fullName evidence="3">Uncharacterized protein</fullName>
    </submittedName>
</protein>
<dbReference type="EMBL" id="GISG01123116">
    <property type="protein sequence ID" value="MBA4641200.1"/>
    <property type="molecule type" value="Transcribed_RNA"/>
</dbReference>
<dbReference type="EMBL" id="GISG01123114">
    <property type="protein sequence ID" value="MBA4641199.1"/>
    <property type="molecule type" value="Transcribed_RNA"/>
</dbReference>
<keyword evidence="2" id="KW-0732">Signal</keyword>
<evidence type="ECO:0000313" key="3">
    <source>
        <dbReference type="EMBL" id="MBA4641199.1"/>
    </source>
</evidence>
<proteinExistence type="predicted"/>
<dbReference type="AlphaFoldDB" id="A0A7C8ZEI6"/>
<name>A0A7C8ZEI6_OPUST</name>
<dbReference type="InterPro" id="IPR040376">
    <property type="entry name" value="At4g28100-like"/>
</dbReference>
<evidence type="ECO:0000256" key="1">
    <source>
        <dbReference type="SAM" id="MobiDB-lite"/>
    </source>
</evidence>
<dbReference type="PANTHER" id="PTHR34056">
    <property type="entry name" value="GPI-ANCHORED PROTEIN"/>
    <property type="match status" value="1"/>
</dbReference>
<dbReference type="PANTHER" id="PTHR34056:SF3">
    <property type="entry name" value="OS07G0557700 PROTEIN"/>
    <property type="match status" value="1"/>
</dbReference>
<sequence>MGFSFTLFLNAIFAVFVVFLYPHESSANLLAEPVTGPDEPIKPGDYSSPNTVPAFPVQSESQTCHLDLSDELFGGVNEACGHSLDRSRCCPVLAAWLYAAHARSALQIPPARVPVSPDSDSELPMMPDSDSQKCVNSLQNSLQKRNIKLPQPNATCDTVLCFCGIRLHQIASLSCPAAFNLTANYRNATPTAAVRNLEKNCRNSSYAGCTKCLGALEKLKGGDKKGTKNLDGRASKMFNRDCQLMGLTWLLARNKTVYIPTVSAVLRAIMYSAHPPHQSKCSPDQENMPLAVDSLQFDKASSSAPPSAFPTLSLSVVVQLFFFAMFILG</sequence>